<dbReference type="Pfam" id="PF00135">
    <property type="entry name" value="COesterase"/>
    <property type="match status" value="2"/>
</dbReference>
<dbReference type="SUPFAM" id="SSF53474">
    <property type="entry name" value="alpha/beta-Hydrolases"/>
    <property type="match status" value="1"/>
</dbReference>
<dbReference type="GO" id="GO:0052689">
    <property type="term" value="F:carboxylic ester hydrolase activity"/>
    <property type="evidence" value="ECO:0007669"/>
    <property type="project" value="TreeGrafter"/>
</dbReference>
<reference evidence="5" key="1">
    <citation type="journal article" date="2023" name="PhytoFront">
        <title>Draft Genome Resources of Seven Strains of Tilletia horrida, Causal Agent of Kernel Smut of Rice.</title>
        <authorList>
            <person name="Khanal S."/>
            <person name="Antony Babu S."/>
            <person name="Zhou X.G."/>
        </authorList>
    </citation>
    <scope>NUCLEOTIDE SEQUENCE</scope>
    <source>
        <strain evidence="5">TX3</strain>
    </source>
</reference>
<dbReference type="InterPro" id="IPR050654">
    <property type="entry name" value="AChE-related_enzymes"/>
</dbReference>
<dbReference type="EMBL" id="JAPDMQ010000957">
    <property type="protein sequence ID" value="KAK0519557.1"/>
    <property type="molecule type" value="Genomic_DNA"/>
</dbReference>
<evidence type="ECO:0000259" key="4">
    <source>
        <dbReference type="Pfam" id="PF00135"/>
    </source>
</evidence>
<dbReference type="InterPro" id="IPR002018">
    <property type="entry name" value="CarbesteraseB"/>
</dbReference>
<keyword evidence="2" id="KW-0378">Hydrolase</keyword>
<accession>A0AAN6G654</accession>
<evidence type="ECO:0000256" key="2">
    <source>
        <dbReference type="ARBA" id="ARBA00022801"/>
    </source>
</evidence>
<dbReference type="PANTHER" id="PTHR43918">
    <property type="entry name" value="ACETYLCHOLINESTERASE"/>
    <property type="match status" value="1"/>
</dbReference>
<dbReference type="Gene3D" id="3.40.50.1820">
    <property type="entry name" value="alpha/beta hydrolase"/>
    <property type="match status" value="2"/>
</dbReference>
<dbReference type="PANTHER" id="PTHR43918:SF4">
    <property type="entry name" value="CARBOXYLIC ESTER HYDROLASE"/>
    <property type="match status" value="1"/>
</dbReference>
<sequence length="543" mass="58392">MRSSIPLLAAFFFLTNVVSSSTSRFRIRSHRDFTLVDTTSGVVRGSYFPGSKVYRYLGVPYAEDTGGQNRFKPAVPKARLSTVIDATRAGPSCVSTQGNASRAALGFTGQQLPPPSTWSEDCLLVNLYVNKAIREGAGNGTGAAVLIYVYGGSFMTGSPNIPIYDGLPFASANQDTIFVTFSYRHSIFANPMSPQVTQYRNVGWNFGLTDMHLMLDWLRDNVASFGGDPNKIVMFGGSSGSTMVDAYGFSEYGKSSSVASGLIIQSGAILGLDLATGAAESRNFGRTDSAWNTVANAVGCGTAGDATQLVCMRGTSWQDLAAATVAAGNVFAPTPDGVTWFSDWQSRSASGKVARIPTIIGTNLDEATLFANPDNRFACGAADSVFTPLYWTCPAAKEAADRARAGVPTWRYLYSGKWDAFLQGRPWLGTYHFSEIPQIFGTTPAHWLSDPSQPAPASSAQLANSALFQKMWTAFAHDPLRGLGRFGWPQYNEHAPTLARIARDNSEALEFETPEVLSNAVCSVGSPLSTTLQDVVRDLRTLF</sequence>
<organism evidence="5 6">
    <name type="scientific">Tilletia horrida</name>
    <dbReference type="NCBI Taxonomy" id="155126"/>
    <lineage>
        <taxon>Eukaryota</taxon>
        <taxon>Fungi</taxon>
        <taxon>Dikarya</taxon>
        <taxon>Basidiomycota</taxon>
        <taxon>Ustilaginomycotina</taxon>
        <taxon>Exobasidiomycetes</taxon>
        <taxon>Tilletiales</taxon>
        <taxon>Tilletiaceae</taxon>
        <taxon>Tilletia</taxon>
    </lineage>
</organism>
<name>A0AAN6G654_9BASI</name>
<proteinExistence type="inferred from homology"/>
<evidence type="ECO:0000256" key="1">
    <source>
        <dbReference type="ARBA" id="ARBA00005964"/>
    </source>
</evidence>
<comment type="similarity">
    <text evidence="1">Belongs to the type-B carboxylesterase/lipase family.</text>
</comment>
<dbReference type="AlphaFoldDB" id="A0AAN6G654"/>
<feature type="domain" description="Carboxylesterase type B" evidence="4">
    <location>
        <begin position="383"/>
        <end position="506"/>
    </location>
</feature>
<evidence type="ECO:0000256" key="3">
    <source>
        <dbReference type="SAM" id="SignalP"/>
    </source>
</evidence>
<feature type="signal peptide" evidence="3">
    <location>
        <begin position="1"/>
        <end position="20"/>
    </location>
</feature>
<protein>
    <recommendedName>
        <fullName evidence="4">Carboxylesterase type B domain-containing protein</fullName>
    </recommendedName>
</protein>
<comment type="caution">
    <text evidence="5">The sequence shown here is derived from an EMBL/GenBank/DDBJ whole genome shotgun (WGS) entry which is preliminary data.</text>
</comment>
<dbReference type="InterPro" id="IPR029058">
    <property type="entry name" value="AB_hydrolase_fold"/>
</dbReference>
<feature type="domain" description="Carboxylesterase type B" evidence="4">
    <location>
        <begin position="34"/>
        <end position="372"/>
    </location>
</feature>
<feature type="chain" id="PRO_5042900067" description="Carboxylesterase type B domain-containing protein" evidence="3">
    <location>
        <begin position="21"/>
        <end position="543"/>
    </location>
</feature>
<gene>
    <name evidence="5" type="ORF">OC842_007413</name>
</gene>
<evidence type="ECO:0000313" key="6">
    <source>
        <dbReference type="Proteomes" id="UP001176521"/>
    </source>
</evidence>
<evidence type="ECO:0000313" key="5">
    <source>
        <dbReference type="EMBL" id="KAK0519557.1"/>
    </source>
</evidence>
<dbReference type="Proteomes" id="UP001176521">
    <property type="component" value="Unassembled WGS sequence"/>
</dbReference>
<keyword evidence="6" id="KW-1185">Reference proteome</keyword>
<keyword evidence="3" id="KW-0732">Signal</keyword>